<proteinExistence type="predicted"/>
<dbReference type="EMBL" id="HBUF01218355">
    <property type="protein sequence ID" value="CAG6668216.1"/>
    <property type="molecule type" value="Transcribed_RNA"/>
</dbReference>
<dbReference type="AlphaFoldDB" id="A0A8D8WPX9"/>
<organism evidence="1">
    <name type="scientific">Cacopsylla melanoneura</name>
    <dbReference type="NCBI Taxonomy" id="428564"/>
    <lineage>
        <taxon>Eukaryota</taxon>
        <taxon>Metazoa</taxon>
        <taxon>Ecdysozoa</taxon>
        <taxon>Arthropoda</taxon>
        <taxon>Hexapoda</taxon>
        <taxon>Insecta</taxon>
        <taxon>Pterygota</taxon>
        <taxon>Neoptera</taxon>
        <taxon>Paraneoptera</taxon>
        <taxon>Hemiptera</taxon>
        <taxon>Sternorrhyncha</taxon>
        <taxon>Psylloidea</taxon>
        <taxon>Psyllidae</taxon>
        <taxon>Psyllinae</taxon>
        <taxon>Cacopsylla</taxon>
    </lineage>
</organism>
<protein>
    <submittedName>
        <fullName evidence="1">Uncharacterized protein</fullName>
    </submittedName>
</protein>
<evidence type="ECO:0000313" key="1">
    <source>
        <dbReference type="EMBL" id="CAG6668218.1"/>
    </source>
</evidence>
<dbReference type="EMBL" id="HBUF01218356">
    <property type="protein sequence ID" value="CAG6668218.1"/>
    <property type="molecule type" value="Transcribed_RNA"/>
</dbReference>
<reference evidence="1" key="1">
    <citation type="submission" date="2021-05" db="EMBL/GenBank/DDBJ databases">
        <authorList>
            <person name="Alioto T."/>
            <person name="Alioto T."/>
            <person name="Gomez Garrido J."/>
        </authorList>
    </citation>
    <scope>NUCLEOTIDE SEQUENCE</scope>
</reference>
<name>A0A8D8WPX9_9HEMI</name>
<sequence length="110" mass="12682">MLSVLFAYKSNLYHFDLHPISDSVCCQYLLFAYKSNLYHFDLHPISDSVCCQYCLHTNLTCTTLTCILFQIQYVVSTVFKRSPFTPVFCCIMPSLAIRSSGRTRNIDTFV</sequence>
<accession>A0A8D8WPX9</accession>